<dbReference type="Pfam" id="PF22677">
    <property type="entry name" value="Ble-like_N"/>
    <property type="match status" value="1"/>
</dbReference>
<keyword evidence="3" id="KW-1185">Reference proteome</keyword>
<reference evidence="2" key="2">
    <citation type="submission" date="2020-09" db="EMBL/GenBank/DDBJ databases">
        <authorList>
            <person name="Sun Q."/>
            <person name="Ohkuma M."/>
        </authorList>
    </citation>
    <scope>NUCLEOTIDE SEQUENCE</scope>
    <source>
        <strain evidence="2">JCM 3090</strain>
    </source>
</reference>
<proteinExistence type="predicted"/>
<dbReference type="PROSITE" id="PS51819">
    <property type="entry name" value="VOC"/>
    <property type="match status" value="1"/>
</dbReference>
<gene>
    <name evidence="2" type="ORF">GCM10010123_31770</name>
</gene>
<dbReference type="InterPro" id="IPR052164">
    <property type="entry name" value="Anthracycline_SecMetBiosynth"/>
</dbReference>
<feature type="domain" description="VOC" evidence="1">
    <location>
        <begin position="4"/>
        <end position="124"/>
    </location>
</feature>
<comment type="caution">
    <text evidence="2">The sequence shown here is derived from an EMBL/GenBank/DDBJ whole genome shotgun (WGS) entry which is preliminary data.</text>
</comment>
<protein>
    <submittedName>
        <fullName evidence="2">Glyoxalase</fullName>
    </submittedName>
</protein>
<dbReference type="RefSeq" id="WP_189170919.1">
    <property type="nucleotide sequence ID" value="NZ_BMQB01000006.1"/>
</dbReference>
<dbReference type="AlphaFoldDB" id="A0A8J3BF71"/>
<dbReference type="InterPro" id="IPR029068">
    <property type="entry name" value="Glyas_Bleomycin-R_OHBP_Dase"/>
</dbReference>
<dbReference type="CDD" id="cd07247">
    <property type="entry name" value="SgaA_N_like"/>
    <property type="match status" value="1"/>
</dbReference>
<dbReference type="SUPFAM" id="SSF54593">
    <property type="entry name" value="Glyoxalase/Bleomycin resistance protein/Dihydroxybiphenyl dioxygenase"/>
    <property type="match status" value="1"/>
</dbReference>
<evidence type="ECO:0000313" key="3">
    <source>
        <dbReference type="Proteomes" id="UP000649739"/>
    </source>
</evidence>
<dbReference type="PANTHER" id="PTHR33993">
    <property type="entry name" value="GLYOXALASE-RELATED"/>
    <property type="match status" value="1"/>
</dbReference>
<dbReference type="Gene3D" id="3.10.180.10">
    <property type="entry name" value="2,3-Dihydroxybiphenyl 1,2-Dioxygenase, domain 1"/>
    <property type="match status" value="1"/>
</dbReference>
<accession>A0A8J3BF71</accession>
<sequence>MSGQVVHFEIPADNVERARGFYADVFGWVVNPMPEMNYTIVQTTQTGENGLPTKPGAINGGIFERKDPLHHPVLTVDVADVTDSLERVERAGGKTVLAKQAVGDMGFVGYFTDPEGNVIGLWQNAS</sequence>
<organism evidence="2 3">
    <name type="scientific">Pilimelia anulata</name>
    <dbReference type="NCBI Taxonomy" id="53371"/>
    <lineage>
        <taxon>Bacteria</taxon>
        <taxon>Bacillati</taxon>
        <taxon>Actinomycetota</taxon>
        <taxon>Actinomycetes</taxon>
        <taxon>Micromonosporales</taxon>
        <taxon>Micromonosporaceae</taxon>
        <taxon>Pilimelia</taxon>
    </lineage>
</organism>
<reference evidence="2" key="1">
    <citation type="journal article" date="2014" name="Int. J. Syst. Evol. Microbiol.">
        <title>Complete genome sequence of Corynebacterium casei LMG S-19264T (=DSM 44701T), isolated from a smear-ripened cheese.</title>
        <authorList>
            <consortium name="US DOE Joint Genome Institute (JGI-PGF)"/>
            <person name="Walter F."/>
            <person name="Albersmeier A."/>
            <person name="Kalinowski J."/>
            <person name="Ruckert C."/>
        </authorList>
    </citation>
    <scope>NUCLEOTIDE SEQUENCE</scope>
    <source>
        <strain evidence="2">JCM 3090</strain>
    </source>
</reference>
<dbReference type="EMBL" id="BMQB01000006">
    <property type="protein sequence ID" value="GGJ99527.1"/>
    <property type="molecule type" value="Genomic_DNA"/>
</dbReference>
<dbReference type="Proteomes" id="UP000649739">
    <property type="component" value="Unassembled WGS sequence"/>
</dbReference>
<dbReference type="InterPro" id="IPR037523">
    <property type="entry name" value="VOC_core"/>
</dbReference>
<dbReference type="InterPro" id="IPR053863">
    <property type="entry name" value="Glyoxy/Ble-like_N"/>
</dbReference>
<evidence type="ECO:0000313" key="2">
    <source>
        <dbReference type="EMBL" id="GGJ99527.1"/>
    </source>
</evidence>
<name>A0A8J3BF71_9ACTN</name>
<evidence type="ECO:0000259" key="1">
    <source>
        <dbReference type="PROSITE" id="PS51819"/>
    </source>
</evidence>
<dbReference type="PANTHER" id="PTHR33993:SF2">
    <property type="entry name" value="VOC DOMAIN-CONTAINING PROTEIN"/>
    <property type="match status" value="1"/>
</dbReference>